<comment type="caution">
    <text evidence="1">The sequence shown here is derived from an EMBL/GenBank/DDBJ whole genome shotgun (WGS) entry which is preliminary data.</text>
</comment>
<dbReference type="RefSeq" id="WP_340289713.1">
    <property type="nucleotide sequence ID" value="NZ_JBBEOI010000010.1"/>
</dbReference>
<name>A0ABV7WJC1_9MICO</name>
<dbReference type="EMBL" id="JBHRWW010000014">
    <property type="protein sequence ID" value="MFC3689966.1"/>
    <property type="molecule type" value="Genomic_DNA"/>
</dbReference>
<sequence>MAVFVLPACGGAATDDSASAPTRVVVAEEVDGMEALISGRLTATDGCLGIDEQLTVFPVGTTVLHHDPLQIEIPGRGEFTLGDSISLGGGSTSPATDTEGRQVAAGTVIPAECAGTTVIVTH</sequence>
<proteinExistence type="predicted"/>
<accession>A0ABV7WJC1</accession>
<dbReference type="Proteomes" id="UP001595685">
    <property type="component" value="Unassembled WGS sequence"/>
</dbReference>
<protein>
    <recommendedName>
        <fullName evidence="3">Lipoprotein</fullName>
    </recommendedName>
</protein>
<evidence type="ECO:0000313" key="1">
    <source>
        <dbReference type="EMBL" id="MFC3689966.1"/>
    </source>
</evidence>
<reference evidence="2" key="1">
    <citation type="journal article" date="2019" name="Int. J. Syst. Evol. Microbiol.">
        <title>The Global Catalogue of Microorganisms (GCM) 10K type strain sequencing project: providing services to taxonomists for standard genome sequencing and annotation.</title>
        <authorList>
            <consortium name="The Broad Institute Genomics Platform"/>
            <consortium name="The Broad Institute Genome Sequencing Center for Infectious Disease"/>
            <person name="Wu L."/>
            <person name="Ma J."/>
        </authorList>
    </citation>
    <scope>NUCLEOTIDE SEQUENCE [LARGE SCALE GENOMIC DNA]</scope>
    <source>
        <strain evidence="2">NCAIM B.02333</strain>
    </source>
</reference>
<gene>
    <name evidence="1" type="ORF">ACFOLH_16580</name>
</gene>
<evidence type="ECO:0000313" key="2">
    <source>
        <dbReference type="Proteomes" id="UP001595685"/>
    </source>
</evidence>
<organism evidence="1 2">
    <name type="scientific">Aquipuribacter hungaricus</name>
    <dbReference type="NCBI Taxonomy" id="545624"/>
    <lineage>
        <taxon>Bacteria</taxon>
        <taxon>Bacillati</taxon>
        <taxon>Actinomycetota</taxon>
        <taxon>Actinomycetes</taxon>
        <taxon>Micrococcales</taxon>
        <taxon>Intrasporangiaceae</taxon>
        <taxon>Aquipuribacter</taxon>
    </lineage>
</organism>
<keyword evidence="2" id="KW-1185">Reference proteome</keyword>
<evidence type="ECO:0008006" key="3">
    <source>
        <dbReference type="Google" id="ProtNLM"/>
    </source>
</evidence>